<name>A0A9D4HHC2_DREPO</name>
<dbReference type="AlphaFoldDB" id="A0A9D4HHC2"/>
<dbReference type="EMBL" id="JAIWYP010000013">
    <property type="protein sequence ID" value="KAH3719105.1"/>
    <property type="molecule type" value="Genomic_DNA"/>
</dbReference>
<reference evidence="1" key="2">
    <citation type="submission" date="2020-11" db="EMBL/GenBank/DDBJ databases">
        <authorList>
            <person name="McCartney M.A."/>
            <person name="Auch B."/>
            <person name="Kono T."/>
            <person name="Mallez S."/>
            <person name="Becker A."/>
            <person name="Gohl D.M."/>
            <person name="Silverstein K.A.T."/>
            <person name="Koren S."/>
            <person name="Bechman K.B."/>
            <person name="Herman A."/>
            <person name="Abrahante J.E."/>
            <person name="Garbe J."/>
        </authorList>
    </citation>
    <scope>NUCLEOTIDE SEQUENCE</scope>
    <source>
        <strain evidence="1">Duluth1</strain>
        <tissue evidence="1">Whole animal</tissue>
    </source>
</reference>
<protein>
    <submittedName>
        <fullName evidence="1">Uncharacterized protein</fullName>
    </submittedName>
</protein>
<gene>
    <name evidence="1" type="ORF">DPMN_061936</name>
</gene>
<comment type="caution">
    <text evidence="1">The sequence shown here is derived from an EMBL/GenBank/DDBJ whole genome shotgun (WGS) entry which is preliminary data.</text>
</comment>
<sequence length="79" mass="9060">MVFHENQITECFPGIRRLKGVVPDDDYKPDWRMSFHVDQHLRLSCSGRTCYSCSTSRQMGSSIRRHLGQTACILRSVSA</sequence>
<organism evidence="1 2">
    <name type="scientific">Dreissena polymorpha</name>
    <name type="common">Zebra mussel</name>
    <name type="synonym">Mytilus polymorpha</name>
    <dbReference type="NCBI Taxonomy" id="45954"/>
    <lineage>
        <taxon>Eukaryota</taxon>
        <taxon>Metazoa</taxon>
        <taxon>Spiralia</taxon>
        <taxon>Lophotrochozoa</taxon>
        <taxon>Mollusca</taxon>
        <taxon>Bivalvia</taxon>
        <taxon>Autobranchia</taxon>
        <taxon>Heteroconchia</taxon>
        <taxon>Euheterodonta</taxon>
        <taxon>Imparidentia</taxon>
        <taxon>Neoheterodontei</taxon>
        <taxon>Myida</taxon>
        <taxon>Dreissenoidea</taxon>
        <taxon>Dreissenidae</taxon>
        <taxon>Dreissena</taxon>
    </lineage>
</organism>
<reference evidence="1" key="1">
    <citation type="journal article" date="2019" name="bioRxiv">
        <title>The Genome of the Zebra Mussel, Dreissena polymorpha: A Resource for Invasive Species Research.</title>
        <authorList>
            <person name="McCartney M.A."/>
            <person name="Auch B."/>
            <person name="Kono T."/>
            <person name="Mallez S."/>
            <person name="Zhang Y."/>
            <person name="Obille A."/>
            <person name="Becker A."/>
            <person name="Abrahante J.E."/>
            <person name="Garbe J."/>
            <person name="Badalamenti J.P."/>
            <person name="Herman A."/>
            <person name="Mangelson H."/>
            <person name="Liachko I."/>
            <person name="Sullivan S."/>
            <person name="Sone E.D."/>
            <person name="Koren S."/>
            <person name="Silverstein K.A.T."/>
            <person name="Beckman K.B."/>
            <person name="Gohl D.M."/>
        </authorList>
    </citation>
    <scope>NUCLEOTIDE SEQUENCE</scope>
    <source>
        <strain evidence="1">Duluth1</strain>
        <tissue evidence="1">Whole animal</tissue>
    </source>
</reference>
<dbReference type="Proteomes" id="UP000828390">
    <property type="component" value="Unassembled WGS sequence"/>
</dbReference>
<evidence type="ECO:0000313" key="2">
    <source>
        <dbReference type="Proteomes" id="UP000828390"/>
    </source>
</evidence>
<keyword evidence="2" id="KW-1185">Reference proteome</keyword>
<proteinExistence type="predicted"/>
<accession>A0A9D4HHC2</accession>
<evidence type="ECO:0000313" key="1">
    <source>
        <dbReference type="EMBL" id="KAH3719105.1"/>
    </source>
</evidence>